<dbReference type="AlphaFoldDB" id="A0ABD3I6Q3"/>
<evidence type="ECO:0000313" key="1">
    <source>
        <dbReference type="EMBL" id="KAL3697901.1"/>
    </source>
</evidence>
<protein>
    <submittedName>
        <fullName evidence="1">Uncharacterized protein</fullName>
    </submittedName>
</protein>
<name>A0ABD3I6Q3_9MARC</name>
<organism evidence="1 2">
    <name type="scientific">Riccia sorocarpa</name>
    <dbReference type="NCBI Taxonomy" id="122646"/>
    <lineage>
        <taxon>Eukaryota</taxon>
        <taxon>Viridiplantae</taxon>
        <taxon>Streptophyta</taxon>
        <taxon>Embryophyta</taxon>
        <taxon>Marchantiophyta</taxon>
        <taxon>Marchantiopsida</taxon>
        <taxon>Marchantiidae</taxon>
        <taxon>Marchantiales</taxon>
        <taxon>Ricciaceae</taxon>
        <taxon>Riccia</taxon>
    </lineage>
</organism>
<accession>A0ABD3I6Q3</accession>
<comment type="caution">
    <text evidence="1">The sequence shown here is derived from an EMBL/GenBank/DDBJ whole genome shotgun (WGS) entry which is preliminary data.</text>
</comment>
<dbReference type="EMBL" id="JBJQOH010000002">
    <property type="protein sequence ID" value="KAL3697901.1"/>
    <property type="molecule type" value="Genomic_DNA"/>
</dbReference>
<reference evidence="1 2" key="1">
    <citation type="submission" date="2024-09" db="EMBL/GenBank/DDBJ databases">
        <title>Chromosome-scale assembly of Riccia sorocarpa.</title>
        <authorList>
            <person name="Paukszto L."/>
        </authorList>
    </citation>
    <scope>NUCLEOTIDE SEQUENCE [LARGE SCALE GENOMIC DNA]</scope>
    <source>
        <strain evidence="1">LP-2024</strain>
        <tissue evidence="1">Aerial parts of the thallus</tissue>
    </source>
</reference>
<keyword evidence="2" id="KW-1185">Reference proteome</keyword>
<sequence>MFFFYREHEMLEPRRDTLIGFCGSKDGHTCQLGLELTVGFGKEGYSHIVDSFGTNVIGSYARVVIVNPLHEKLPRLIIFASITCNSFVTSWVREHWRSLKREWDEHCRTVVGPVIGHASDGDSRRRKLMLADYGSMFGVRWKLDWDGWIFSGAVSGAGDVYGLRDQDSHPLILGDHHACLEHVQLIYKLYSHDMHALNFDDVLRRDRQNWAGPQRLCSMQVQTCLKMLEDREDGQQERTLGTRLYLEMVVDYIDIFYSVKLDLHSRIVLCGKVSFFFRLWRL</sequence>
<dbReference type="Proteomes" id="UP001633002">
    <property type="component" value="Unassembled WGS sequence"/>
</dbReference>
<evidence type="ECO:0000313" key="2">
    <source>
        <dbReference type="Proteomes" id="UP001633002"/>
    </source>
</evidence>
<proteinExistence type="predicted"/>
<gene>
    <name evidence="1" type="ORF">R1sor_011977</name>
</gene>